<dbReference type="PANTHER" id="PTHR22655">
    <property type="entry name" value="ATP-DEPENDENT RNA HELICASE TDRD12-RELATED"/>
    <property type="match status" value="1"/>
</dbReference>
<gene>
    <name evidence="9" type="ORF">NQ317_019013</name>
</gene>
<dbReference type="SUPFAM" id="SSF63748">
    <property type="entry name" value="Tudor/PWWP/MBT"/>
    <property type="match status" value="2"/>
</dbReference>
<evidence type="ECO:0000313" key="9">
    <source>
        <dbReference type="EMBL" id="KAJ8972982.1"/>
    </source>
</evidence>
<dbReference type="InterPro" id="IPR008978">
    <property type="entry name" value="HSP20-like_chaperone"/>
</dbReference>
<dbReference type="Gene3D" id="2.60.40.790">
    <property type="match status" value="1"/>
</dbReference>
<protein>
    <recommendedName>
        <fullName evidence="1">RNA helicase</fullName>
        <ecNumber evidence="1">3.6.4.13</ecNumber>
    </recommendedName>
</protein>
<dbReference type="SUPFAM" id="SSF49764">
    <property type="entry name" value="HSP20-like chaperones"/>
    <property type="match status" value="1"/>
</dbReference>
<accession>A0ABQ9J629</accession>
<name>A0ABQ9J629_9CUCU</name>
<keyword evidence="3" id="KW-0547">Nucleotide-binding</keyword>
<keyword evidence="2" id="KW-0677">Repeat</keyword>
<comment type="caution">
    <text evidence="9">The sequence shown here is derived from an EMBL/GenBank/DDBJ whole genome shotgun (WGS) entry which is preliminary data.</text>
</comment>
<dbReference type="Gene3D" id="2.30.30.140">
    <property type="match status" value="2"/>
</dbReference>
<sequence length="818" mass="94690">MKGNGEGSNSVSLNSKIKCQTVVFCDEECEEQMFKFFTFIDQTDLKYRLSDKFKQFSEGIRKDQEQKKLRHQVALCENLKLFGTCSFPSCPLRHILDGNTGVSNHLPRSGKIKFKIVYIQDVTTYSIELLQHVDTDNKVHEFDHLTDVTQELTDLMSFSKKSIVNPVVGHVYAYYDDSENVYYRCDLLEIDNECVRIKLIDRGTILNIVSVTRLYRLPKEFKDNVKPRKIYDAVLANILPPHKDECFSARSFFHLKTLLEKHDYKNIILTGEVHLQLENTLWLLNVYQEVVLSDRVIPSLQLSRTILQMKLAICNNDHLRRLYTLCDSADIEVPKYERSSVETVNEKVEIEPQWAHLDMEVNEVVLSAAISPDEIYFRLNKYSDLKKFKGPLKKPKYPKLNDVEIGTICLAKDPEGEYSRVIVQNIDADKALCFFVDFGDEIAVEISELKHIHKEFITKLPFQAIQCRLHGVKPILNDWQNDVVDILYDYAMEPYTDIFRTLYIKPCLKEENSLLPRQKRYSVVLKDGFGEKKVLVNNLLIECGLAGSDPEEEITNFDIPESAAEVTDSDDCEEVVNDICRKTEKIEEIFSSTVIGRIIEILSDYLQHLTKISDSPIEKGQSYEPDNAKENNDLNEDDLELFLIQPMEFFNQVIFSGENRNGQSNNLELPKIEAAAPVNYCTPDVLWSQTEKTVKLDIKITDVKEYNLTLTKKQDYELQIMLYEKVDTMQHTSMGPQIRIVLTKAKDIEWPRLILSKQRTRNIHYDVSTIFVKDENKKILEISDKESDSDDDDNIDMMYEVFSDIDSDVDVEIERDSD</sequence>
<dbReference type="InterPro" id="IPR002999">
    <property type="entry name" value="Tudor"/>
</dbReference>
<evidence type="ECO:0000256" key="3">
    <source>
        <dbReference type="ARBA" id="ARBA00022741"/>
    </source>
</evidence>
<keyword evidence="10" id="KW-1185">Reference proteome</keyword>
<keyword evidence="5" id="KW-0347">Helicase</keyword>
<reference evidence="9" key="1">
    <citation type="journal article" date="2023" name="Insect Mol. Biol.">
        <title>Genome sequencing provides insights into the evolution of gene families encoding plant cell wall-degrading enzymes in longhorned beetles.</title>
        <authorList>
            <person name="Shin N.R."/>
            <person name="Okamura Y."/>
            <person name="Kirsch R."/>
            <person name="Pauchet Y."/>
        </authorList>
    </citation>
    <scope>NUCLEOTIDE SEQUENCE</scope>
    <source>
        <strain evidence="9">MMC_N1</strain>
    </source>
</reference>
<dbReference type="InterPro" id="IPR035437">
    <property type="entry name" value="SNase_OB-fold_sf"/>
</dbReference>
<dbReference type="Pfam" id="PF00567">
    <property type="entry name" value="TUDOR"/>
    <property type="match status" value="2"/>
</dbReference>
<evidence type="ECO:0000313" key="10">
    <source>
        <dbReference type="Proteomes" id="UP001162164"/>
    </source>
</evidence>
<feature type="domain" description="Tudor" evidence="8">
    <location>
        <begin position="402"/>
        <end position="459"/>
    </location>
</feature>
<dbReference type="PANTHER" id="PTHR22655:SF2">
    <property type="entry name" value="ATP-DEPENDENT RNA HELICASE TDRD12-RELATED"/>
    <property type="match status" value="1"/>
</dbReference>
<dbReference type="PROSITE" id="PS50304">
    <property type="entry name" value="TUDOR"/>
    <property type="match status" value="1"/>
</dbReference>
<evidence type="ECO:0000256" key="4">
    <source>
        <dbReference type="ARBA" id="ARBA00022801"/>
    </source>
</evidence>
<proteinExistence type="predicted"/>
<comment type="catalytic activity">
    <reaction evidence="7">
        <text>ATP + H2O = ADP + phosphate + H(+)</text>
        <dbReference type="Rhea" id="RHEA:13065"/>
        <dbReference type="ChEBI" id="CHEBI:15377"/>
        <dbReference type="ChEBI" id="CHEBI:15378"/>
        <dbReference type="ChEBI" id="CHEBI:30616"/>
        <dbReference type="ChEBI" id="CHEBI:43474"/>
        <dbReference type="ChEBI" id="CHEBI:456216"/>
        <dbReference type="EC" id="3.6.4.13"/>
    </reaction>
</comment>
<organism evidence="9 10">
    <name type="scientific">Molorchus minor</name>
    <dbReference type="NCBI Taxonomy" id="1323400"/>
    <lineage>
        <taxon>Eukaryota</taxon>
        <taxon>Metazoa</taxon>
        <taxon>Ecdysozoa</taxon>
        <taxon>Arthropoda</taxon>
        <taxon>Hexapoda</taxon>
        <taxon>Insecta</taxon>
        <taxon>Pterygota</taxon>
        <taxon>Neoptera</taxon>
        <taxon>Endopterygota</taxon>
        <taxon>Coleoptera</taxon>
        <taxon>Polyphaga</taxon>
        <taxon>Cucujiformia</taxon>
        <taxon>Chrysomeloidea</taxon>
        <taxon>Cerambycidae</taxon>
        <taxon>Lamiinae</taxon>
        <taxon>Monochamini</taxon>
        <taxon>Molorchus</taxon>
    </lineage>
</organism>
<keyword evidence="6" id="KW-0067">ATP-binding</keyword>
<evidence type="ECO:0000259" key="8">
    <source>
        <dbReference type="PROSITE" id="PS50304"/>
    </source>
</evidence>
<dbReference type="Proteomes" id="UP001162164">
    <property type="component" value="Unassembled WGS sequence"/>
</dbReference>
<dbReference type="SMART" id="SM00333">
    <property type="entry name" value="TUDOR"/>
    <property type="match status" value="2"/>
</dbReference>
<dbReference type="EC" id="3.6.4.13" evidence="1"/>
<evidence type="ECO:0000256" key="1">
    <source>
        <dbReference type="ARBA" id="ARBA00012552"/>
    </source>
</evidence>
<evidence type="ECO:0000256" key="2">
    <source>
        <dbReference type="ARBA" id="ARBA00022737"/>
    </source>
</evidence>
<evidence type="ECO:0000256" key="5">
    <source>
        <dbReference type="ARBA" id="ARBA00022806"/>
    </source>
</evidence>
<dbReference type="EMBL" id="JAPWTJ010001262">
    <property type="protein sequence ID" value="KAJ8972982.1"/>
    <property type="molecule type" value="Genomic_DNA"/>
</dbReference>
<evidence type="ECO:0000256" key="7">
    <source>
        <dbReference type="ARBA" id="ARBA00047984"/>
    </source>
</evidence>
<dbReference type="Gene3D" id="2.40.50.90">
    <property type="match status" value="1"/>
</dbReference>
<evidence type="ECO:0000256" key="6">
    <source>
        <dbReference type="ARBA" id="ARBA00022840"/>
    </source>
</evidence>
<keyword evidence="4" id="KW-0378">Hydrolase</keyword>